<keyword evidence="2" id="KW-0813">Transport</keyword>
<dbReference type="GO" id="GO:0009401">
    <property type="term" value="P:phosphoenolpyruvate-dependent sugar phosphotransferase system"/>
    <property type="evidence" value="ECO:0007669"/>
    <property type="project" value="InterPro"/>
</dbReference>
<organism evidence="10 11">
    <name type="scientific">Secundilactobacillus malefermentans</name>
    <dbReference type="NCBI Taxonomy" id="176292"/>
    <lineage>
        <taxon>Bacteria</taxon>
        <taxon>Bacillati</taxon>
        <taxon>Bacillota</taxon>
        <taxon>Bacilli</taxon>
        <taxon>Lactobacillales</taxon>
        <taxon>Lactobacillaceae</taxon>
        <taxon>Secundilactobacillus</taxon>
    </lineage>
</organism>
<feature type="transmembrane region" description="Helical" evidence="8">
    <location>
        <begin position="20"/>
        <end position="41"/>
    </location>
</feature>
<feature type="transmembrane region" description="Helical" evidence="8">
    <location>
        <begin position="217"/>
        <end position="238"/>
    </location>
</feature>
<feature type="domain" description="Phosphotransferase system EIIC" evidence="9">
    <location>
        <begin position="21"/>
        <end position="354"/>
    </location>
</feature>
<evidence type="ECO:0000259" key="9">
    <source>
        <dbReference type="Pfam" id="PF13303"/>
    </source>
</evidence>
<gene>
    <name evidence="10" type="ORF">C5L31_002106</name>
</gene>
<feature type="transmembrane region" description="Helical" evidence="8">
    <location>
        <begin position="185"/>
        <end position="210"/>
    </location>
</feature>
<keyword evidence="3" id="KW-1003">Cell membrane</keyword>
<comment type="caution">
    <text evidence="10">The sequence shown here is derived from an EMBL/GenBank/DDBJ whole genome shotgun (WGS) entry which is preliminary data.</text>
</comment>
<keyword evidence="11" id="KW-1185">Reference proteome</keyword>
<evidence type="ECO:0000256" key="7">
    <source>
        <dbReference type="ARBA" id="ARBA00023136"/>
    </source>
</evidence>
<keyword evidence="4" id="KW-0762">Sugar transport</keyword>
<reference evidence="10 11" key="1">
    <citation type="journal article" date="2019" name="Appl. Microbiol. Biotechnol.">
        <title>Uncovering carbohydrate metabolism through a genotype-phenotype association study of 56 lactic acid bacteria genomes.</title>
        <authorList>
            <person name="Buron-Moles G."/>
            <person name="Chailyan A."/>
            <person name="Dolejs I."/>
            <person name="Forster J."/>
            <person name="Miks M.H."/>
        </authorList>
    </citation>
    <scope>NUCLEOTIDE SEQUENCE [LARGE SCALE GENOMIC DNA]</scope>
    <source>
        <strain evidence="10 11">ATCC 49373</strain>
    </source>
</reference>
<evidence type="ECO:0000256" key="4">
    <source>
        <dbReference type="ARBA" id="ARBA00022597"/>
    </source>
</evidence>
<keyword evidence="7 8" id="KW-0472">Membrane</keyword>
<evidence type="ECO:0000256" key="6">
    <source>
        <dbReference type="ARBA" id="ARBA00022989"/>
    </source>
</evidence>
<evidence type="ECO:0000313" key="10">
    <source>
        <dbReference type="EMBL" id="TDG73955.1"/>
    </source>
</evidence>
<dbReference type="Pfam" id="PF13303">
    <property type="entry name" value="PTS_EIIC_2"/>
    <property type="match status" value="1"/>
</dbReference>
<evidence type="ECO:0000256" key="5">
    <source>
        <dbReference type="ARBA" id="ARBA00022692"/>
    </source>
</evidence>
<dbReference type="GO" id="GO:0005886">
    <property type="term" value="C:plasma membrane"/>
    <property type="evidence" value="ECO:0007669"/>
    <property type="project" value="UniProtKB-SubCell"/>
</dbReference>
<keyword evidence="6 8" id="KW-1133">Transmembrane helix</keyword>
<keyword evidence="5 8" id="KW-0812">Transmembrane</keyword>
<protein>
    <recommendedName>
        <fullName evidence="9">Phosphotransferase system EIIC domain-containing protein</fullName>
    </recommendedName>
</protein>
<feature type="transmembrane region" description="Helical" evidence="8">
    <location>
        <begin position="92"/>
        <end position="110"/>
    </location>
</feature>
<dbReference type="GO" id="GO:0008982">
    <property type="term" value="F:protein-N(PI)-phosphohistidine-sugar phosphotransferase activity"/>
    <property type="evidence" value="ECO:0007669"/>
    <property type="project" value="InterPro"/>
</dbReference>
<evidence type="ECO:0000256" key="8">
    <source>
        <dbReference type="SAM" id="Phobius"/>
    </source>
</evidence>
<feature type="transmembrane region" description="Helical" evidence="8">
    <location>
        <begin position="294"/>
        <end position="312"/>
    </location>
</feature>
<dbReference type="InterPro" id="IPR003352">
    <property type="entry name" value="PTS_EIIC"/>
</dbReference>
<dbReference type="AlphaFoldDB" id="A0A4R5NHE1"/>
<feature type="transmembrane region" description="Helical" evidence="8">
    <location>
        <begin position="116"/>
        <end position="134"/>
    </location>
</feature>
<feature type="transmembrane region" description="Helical" evidence="8">
    <location>
        <begin position="141"/>
        <end position="165"/>
    </location>
</feature>
<dbReference type="STRING" id="1122149.FD44_GL000154"/>
<feature type="transmembrane region" description="Helical" evidence="8">
    <location>
        <begin position="61"/>
        <end position="80"/>
    </location>
</feature>
<evidence type="ECO:0000256" key="3">
    <source>
        <dbReference type="ARBA" id="ARBA00022475"/>
    </source>
</evidence>
<comment type="subcellular location">
    <subcellularLocation>
        <location evidence="1">Cell membrane</location>
        <topology evidence="1">Multi-pass membrane protein</topology>
    </subcellularLocation>
</comment>
<proteinExistence type="predicted"/>
<evidence type="ECO:0000256" key="1">
    <source>
        <dbReference type="ARBA" id="ARBA00004651"/>
    </source>
</evidence>
<dbReference type="EMBL" id="PUFO01000080">
    <property type="protein sequence ID" value="TDG73955.1"/>
    <property type="molecule type" value="Genomic_DNA"/>
</dbReference>
<evidence type="ECO:0000313" key="11">
    <source>
        <dbReference type="Proteomes" id="UP000294854"/>
    </source>
</evidence>
<feature type="transmembrane region" description="Helical" evidence="8">
    <location>
        <begin position="267"/>
        <end position="287"/>
    </location>
</feature>
<feature type="transmembrane region" description="Helical" evidence="8">
    <location>
        <begin position="318"/>
        <end position="341"/>
    </location>
</feature>
<sequence>MEITKSESQNSIGKTTKEVVMNTLNGLSIGIIVALVPSALLNQLLTALLPVFPGGETIMGMTNATMVLLPAVAAVCVGMLAKFSPIQTTSIALAAVMGAGNFKAGANGFVASGTGYVINIAITIMIGYAVILVLGQRLKAYTILLIPTLVLVIAGGIGTLTLGPVSEITKLIGLSVMQLTTLQPIIMGVLLGIVFSLLIISPISSVGIAAAISINGIAAGSANLGIVAAGFALAVYGWKVNSVGTSLAHFLGSPKMQMANIMSRPKLIIPIIINAGILGGLGALFNIQGTTMSAGFGFSGLIGPIAALNGLGQVTLGSITLVTVLVLILPIGLGILSNYVFEDKLHFYEEDNFKLNYA</sequence>
<evidence type="ECO:0000256" key="2">
    <source>
        <dbReference type="ARBA" id="ARBA00022448"/>
    </source>
</evidence>
<name>A0A4R5NHE1_9LACO</name>
<accession>A0A4R5NHE1</accession>
<dbReference type="Proteomes" id="UP000294854">
    <property type="component" value="Unassembled WGS sequence"/>
</dbReference>